<dbReference type="InterPro" id="IPR013087">
    <property type="entry name" value="Znf_C2H2_type"/>
</dbReference>
<evidence type="ECO:0000256" key="1">
    <source>
        <dbReference type="PROSITE-ProRule" id="PRU00042"/>
    </source>
</evidence>
<keyword evidence="4" id="KW-1185">Reference proteome</keyword>
<comment type="caution">
    <text evidence="3">The sequence shown here is derived from an EMBL/GenBank/DDBJ whole genome shotgun (WGS) entry which is preliminary data.</text>
</comment>
<organism evidence="3 4">
    <name type="scientific">Tilletia indica</name>
    <dbReference type="NCBI Taxonomy" id="43049"/>
    <lineage>
        <taxon>Eukaryota</taxon>
        <taxon>Fungi</taxon>
        <taxon>Dikarya</taxon>
        <taxon>Basidiomycota</taxon>
        <taxon>Ustilaginomycotina</taxon>
        <taxon>Exobasidiomycetes</taxon>
        <taxon>Tilletiales</taxon>
        <taxon>Tilletiaceae</taxon>
        <taxon>Tilletia</taxon>
    </lineage>
</organism>
<dbReference type="PROSITE" id="PS00028">
    <property type="entry name" value="ZINC_FINGER_C2H2_1"/>
    <property type="match status" value="1"/>
</dbReference>
<feature type="non-terminal residue" evidence="3">
    <location>
        <position position="274"/>
    </location>
</feature>
<protein>
    <recommendedName>
        <fullName evidence="2">C2H2-type domain-containing protein</fullName>
    </recommendedName>
</protein>
<dbReference type="EMBL" id="LWDF02002048">
    <property type="protein sequence ID" value="KAE8236807.1"/>
    <property type="molecule type" value="Genomic_DNA"/>
</dbReference>
<evidence type="ECO:0000313" key="4">
    <source>
        <dbReference type="Proteomes" id="UP000077521"/>
    </source>
</evidence>
<evidence type="ECO:0000313" key="3">
    <source>
        <dbReference type="EMBL" id="KAE8236807.1"/>
    </source>
</evidence>
<gene>
    <name evidence="3" type="ORF">A4X13_0g9018</name>
</gene>
<dbReference type="GO" id="GO:0008270">
    <property type="term" value="F:zinc ion binding"/>
    <property type="evidence" value="ECO:0007669"/>
    <property type="project" value="UniProtKB-KW"/>
</dbReference>
<dbReference type="PROSITE" id="PS50157">
    <property type="entry name" value="ZINC_FINGER_C2H2_2"/>
    <property type="match status" value="1"/>
</dbReference>
<keyword evidence="1" id="KW-0862">Zinc</keyword>
<feature type="domain" description="C2H2-type" evidence="2">
    <location>
        <begin position="19"/>
        <end position="49"/>
    </location>
</feature>
<dbReference type="Proteomes" id="UP000077521">
    <property type="component" value="Unassembled WGS sequence"/>
</dbReference>
<dbReference type="AlphaFoldDB" id="A0A8T8SBY1"/>
<keyword evidence="1" id="KW-0479">Metal-binding</keyword>
<name>A0A8T8SBY1_9BASI</name>
<proteinExistence type="predicted"/>
<keyword evidence="1" id="KW-0863">Zinc-finger</keyword>
<sequence>MTSYPEPLKITGVNGRQQYRCSASSCAATYRTRDHCLRHWHSRHSGELRRVKCPFEECKDKDYAETYIRAHIWDQHCTGPEATFLCGSASSTAATRPSGCSQTSAAVPPPQPRQSWSIEQIKRHQLVQDLIRAAFLESQGAVRRTKTDGICSQTSANGKARTPLSQERQELMENARSLPDPPSEAAAQRFGYWLCAIFKQRASEHFYADDKFGVQCKPAVTNEMAYARNIHREMHFSSPALPLFFVLADHLFRHNHKLYALMQQAASNKADRIE</sequence>
<reference evidence="3" key="1">
    <citation type="submission" date="2016-04" db="EMBL/GenBank/DDBJ databases">
        <authorList>
            <person name="Nguyen H.D."/>
            <person name="Samba Siva P."/>
            <person name="Cullis J."/>
            <person name="Levesque C.A."/>
            <person name="Hambleton S."/>
        </authorList>
    </citation>
    <scope>NUCLEOTIDE SEQUENCE</scope>
    <source>
        <strain evidence="3">DAOMC 236416</strain>
    </source>
</reference>
<reference evidence="3" key="2">
    <citation type="journal article" date="2019" name="IMA Fungus">
        <title>Genome sequencing and comparison of five Tilletia species to identify candidate genes for the detection of regulated species infecting wheat.</title>
        <authorList>
            <person name="Nguyen H.D.T."/>
            <person name="Sultana T."/>
            <person name="Kesanakurti P."/>
            <person name="Hambleton S."/>
        </authorList>
    </citation>
    <scope>NUCLEOTIDE SEQUENCE</scope>
    <source>
        <strain evidence="3">DAOMC 236416</strain>
    </source>
</reference>
<evidence type="ECO:0000259" key="2">
    <source>
        <dbReference type="PROSITE" id="PS50157"/>
    </source>
</evidence>
<accession>A0A8T8SBY1</accession>